<organism evidence="3 4">
    <name type="scientific">Psychroflexus salarius</name>
    <dbReference type="NCBI Taxonomy" id="1155689"/>
    <lineage>
        <taxon>Bacteria</taxon>
        <taxon>Pseudomonadati</taxon>
        <taxon>Bacteroidota</taxon>
        <taxon>Flavobacteriia</taxon>
        <taxon>Flavobacteriales</taxon>
        <taxon>Flavobacteriaceae</taxon>
        <taxon>Psychroflexus</taxon>
    </lineage>
</organism>
<dbReference type="OrthoDB" id="9810906at2"/>
<reference evidence="3 4" key="1">
    <citation type="submission" date="2016-11" db="EMBL/GenBank/DDBJ databases">
        <authorList>
            <person name="Jaros S."/>
            <person name="Januszkiewicz K."/>
            <person name="Wedrychowicz H."/>
        </authorList>
    </citation>
    <scope>NUCLEOTIDE SEQUENCE [LARGE SCALE GENOMIC DNA]</scope>
    <source>
        <strain evidence="3 4">DSM 25661</strain>
    </source>
</reference>
<dbReference type="CDD" id="cd07381">
    <property type="entry name" value="MPP_CapA"/>
    <property type="match status" value="1"/>
</dbReference>
<dbReference type="Proteomes" id="UP000184462">
    <property type="component" value="Unassembled WGS sequence"/>
</dbReference>
<dbReference type="RefSeq" id="WP_073192700.1">
    <property type="nucleotide sequence ID" value="NZ_FQTW01000003.1"/>
</dbReference>
<dbReference type="PANTHER" id="PTHR33393">
    <property type="entry name" value="POLYGLUTAMINE SYNTHESIS ACCESSORY PROTEIN RV0574C-RELATED"/>
    <property type="match status" value="1"/>
</dbReference>
<dbReference type="SUPFAM" id="SSF56300">
    <property type="entry name" value="Metallo-dependent phosphatases"/>
    <property type="match status" value="1"/>
</dbReference>
<dbReference type="EMBL" id="FQTW01000003">
    <property type="protein sequence ID" value="SHE64259.1"/>
    <property type="molecule type" value="Genomic_DNA"/>
</dbReference>
<accession>A0A1M4V5Q1</accession>
<evidence type="ECO:0000256" key="1">
    <source>
        <dbReference type="ARBA" id="ARBA00005662"/>
    </source>
</evidence>
<dbReference type="InterPro" id="IPR029052">
    <property type="entry name" value="Metallo-depent_PP-like"/>
</dbReference>
<evidence type="ECO:0000259" key="2">
    <source>
        <dbReference type="SMART" id="SM00854"/>
    </source>
</evidence>
<evidence type="ECO:0000313" key="4">
    <source>
        <dbReference type="Proteomes" id="UP000184462"/>
    </source>
</evidence>
<proteinExistence type="inferred from homology"/>
<dbReference type="InterPro" id="IPR019079">
    <property type="entry name" value="Capsule_synth_CapA"/>
</dbReference>
<dbReference type="AlphaFoldDB" id="A0A1M4V5Q1"/>
<gene>
    <name evidence="3" type="ORF">SAMN05444278_103258</name>
</gene>
<dbReference type="Pfam" id="PF09587">
    <property type="entry name" value="PGA_cap"/>
    <property type="match status" value="1"/>
</dbReference>
<keyword evidence="4" id="KW-1185">Reference proteome</keyword>
<dbReference type="PANTHER" id="PTHR33393:SF13">
    <property type="entry name" value="PGA BIOSYNTHESIS PROTEIN CAPA"/>
    <property type="match status" value="1"/>
</dbReference>
<evidence type="ECO:0000313" key="3">
    <source>
        <dbReference type="EMBL" id="SHE64259.1"/>
    </source>
</evidence>
<dbReference type="SMART" id="SM00854">
    <property type="entry name" value="PGA_cap"/>
    <property type="match status" value="1"/>
</dbReference>
<dbReference type="STRING" id="1155689.SAMN05444278_103258"/>
<name>A0A1M4V5Q1_9FLAO</name>
<dbReference type="Gene3D" id="3.60.21.10">
    <property type="match status" value="1"/>
</dbReference>
<feature type="domain" description="Capsule synthesis protein CapA" evidence="2">
    <location>
        <begin position="3"/>
        <end position="237"/>
    </location>
</feature>
<dbReference type="InterPro" id="IPR052169">
    <property type="entry name" value="CW_Biosynth-Accessory"/>
</dbReference>
<sequence length="373" mass="42104">MLKLNIAGDFFLAPTFLDQIKGSEIVDSDLQKVFTQADINIVNLEAPIVDKFTPSEKYGPSLHTDARCLEILKNLNINFVTLANNHILDHSAEGLKSTIKYLTQNNIDFVGAGKDLSEASGPFIMNKENLKIGILNFAENEFSNTDGNYPGASPLNIIDNTIQIQCLKSEVDKVIVIIHGGAELHKYPSPRFKKLLEFFANQGADAVIAHHTHVYNGSQVINNIPIVYGTGNFIFPKKNADISWNLGVICQLEIEKNQPIRLKEIPVILVASNAIKLKSLNETEIKHFLEMRKKLAKVIASEKLIKEEYQEFVGKVEKQYIHYLQPYTSKYLHKLLSIGLLPNFLNNKVKKKLYLNIIRCEAHRDILLNLLSR</sequence>
<comment type="similarity">
    <text evidence="1">Belongs to the CapA family.</text>
</comment>
<protein>
    <submittedName>
        <fullName evidence="3">Poly-gamma-glutamate synthesis protein (Capsule biosynthesis protein)</fullName>
    </submittedName>
</protein>